<sequence length="136" mass="14365">MRKTLTGSRSARVVRRVSLSAGLLLASAGILATTATPASADSGSSVALWIRASGGVINWEQWIEDEPAGVYNVHFWRAGGGWDYNTPAYNYALRVVPGNVYNVPVPAGAVVCGELWNHKPGGGYGSWGLPCVEMSS</sequence>
<organism evidence="2 3">
    <name type="scientific">Fodinicola feengrottensis</name>
    <dbReference type="NCBI Taxonomy" id="435914"/>
    <lineage>
        <taxon>Bacteria</taxon>
        <taxon>Bacillati</taxon>
        <taxon>Actinomycetota</taxon>
        <taxon>Actinomycetes</taxon>
        <taxon>Mycobacteriales</taxon>
        <taxon>Fodinicola</taxon>
    </lineage>
</organism>
<evidence type="ECO:0000313" key="2">
    <source>
        <dbReference type="EMBL" id="GAA1663293.1"/>
    </source>
</evidence>
<proteinExistence type="predicted"/>
<accession>A0ABP4RZ60</accession>
<dbReference type="Proteomes" id="UP001500618">
    <property type="component" value="Unassembled WGS sequence"/>
</dbReference>
<gene>
    <name evidence="2" type="ORF">GCM10009765_10960</name>
</gene>
<name>A0ABP4RZ60_9ACTN</name>
<keyword evidence="1" id="KW-0732">Signal</keyword>
<evidence type="ECO:0000256" key="1">
    <source>
        <dbReference type="SAM" id="SignalP"/>
    </source>
</evidence>
<dbReference type="EMBL" id="BAAANY010000003">
    <property type="protein sequence ID" value="GAA1663293.1"/>
    <property type="molecule type" value="Genomic_DNA"/>
</dbReference>
<protein>
    <submittedName>
        <fullName evidence="2">Uncharacterized protein</fullName>
    </submittedName>
</protein>
<reference evidence="3" key="1">
    <citation type="journal article" date="2019" name="Int. J. Syst. Evol. Microbiol.">
        <title>The Global Catalogue of Microorganisms (GCM) 10K type strain sequencing project: providing services to taxonomists for standard genome sequencing and annotation.</title>
        <authorList>
            <consortium name="The Broad Institute Genomics Platform"/>
            <consortium name="The Broad Institute Genome Sequencing Center for Infectious Disease"/>
            <person name="Wu L."/>
            <person name="Ma J."/>
        </authorList>
    </citation>
    <scope>NUCLEOTIDE SEQUENCE [LARGE SCALE GENOMIC DNA]</scope>
    <source>
        <strain evidence="3">JCM 14718</strain>
    </source>
</reference>
<feature type="chain" id="PRO_5045352244" evidence="1">
    <location>
        <begin position="41"/>
        <end position="136"/>
    </location>
</feature>
<feature type="signal peptide" evidence="1">
    <location>
        <begin position="1"/>
        <end position="40"/>
    </location>
</feature>
<comment type="caution">
    <text evidence="2">The sequence shown here is derived from an EMBL/GenBank/DDBJ whole genome shotgun (WGS) entry which is preliminary data.</text>
</comment>
<keyword evidence="3" id="KW-1185">Reference proteome</keyword>
<dbReference type="RefSeq" id="WP_344307699.1">
    <property type="nucleotide sequence ID" value="NZ_BAAANY010000003.1"/>
</dbReference>
<evidence type="ECO:0000313" key="3">
    <source>
        <dbReference type="Proteomes" id="UP001500618"/>
    </source>
</evidence>